<dbReference type="AlphaFoldDB" id="A0A1G2AA20"/>
<evidence type="ECO:0000256" key="6">
    <source>
        <dbReference type="ARBA" id="ARBA00024998"/>
    </source>
</evidence>
<evidence type="ECO:0000313" key="11">
    <source>
        <dbReference type="EMBL" id="OGY73662.1"/>
    </source>
</evidence>
<dbReference type="NCBIfam" id="TIGR01009">
    <property type="entry name" value="rpsC_bact"/>
    <property type="match status" value="1"/>
</dbReference>
<evidence type="ECO:0000256" key="9">
    <source>
        <dbReference type="RuleBase" id="RU003624"/>
    </source>
</evidence>
<dbReference type="GO" id="GO:0003729">
    <property type="term" value="F:mRNA binding"/>
    <property type="evidence" value="ECO:0007669"/>
    <property type="project" value="UniProtKB-UniRule"/>
</dbReference>
<dbReference type="GO" id="GO:0003735">
    <property type="term" value="F:structural constituent of ribosome"/>
    <property type="evidence" value="ECO:0007669"/>
    <property type="project" value="InterPro"/>
</dbReference>
<dbReference type="InterPro" id="IPR001351">
    <property type="entry name" value="Ribosomal_uS3_C"/>
</dbReference>
<name>A0A1G2AA20_9BACT</name>
<dbReference type="InterPro" id="IPR057258">
    <property type="entry name" value="Ribosomal_uS3"/>
</dbReference>
<evidence type="ECO:0000256" key="1">
    <source>
        <dbReference type="ARBA" id="ARBA00010761"/>
    </source>
</evidence>
<protein>
    <recommendedName>
        <fullName evidence="7 8">Small ribosomal subunit protein uS3</fullName>
    </recommendedName>
</protein>
<dbReference type="Gene3D" id="3.30.300.20">
    <property type="match status" value="1"/>
</dbReference>
<dbReference type="GO" id="GO:0019843">
    <property type="term" value="F:rRNA binding"/>
    <property type="evidence" value="ECO:0007669"/>
    <property type="project" value="UniProtKB-UniRule"/>
</dbReference>
<dbReference type="InterPro" id="IPR015946">
    <property type="entry name" value="KH_dom-like_a/b"/>
</dbReference>
<evidence type="ECO:0000256" key="5">
    <source>
        <dbReference type="ARBA" id="ARBA00023274"/>
    </source>
</evidence>
<evidence type="ECO:0000256" key="4">
    <source>
        <dbReference type="ARBA" id="ARBA00022980"/>
    </source>
</evidence>
<proteinExistence type="inferred from homology"/>
<dbReference type="InterPro" id="IPR009019">
    <property type="entry name" value="KH_sf_prok-type"/>
</dbReference>
<keyword evidence="4 8" id="KW-0689">Ribosomal protein</keyword>
<dbReference type="SUPFAM" id="SSF54821">
    <property type="entry name" value="Ribosomal protein S3 C-terminal domain"/>
    <property type="match status" value="1"/>
</dbReference>
<dbReference type="CDD" id="cd02412">
    <property type="entry name" value="KH-II_30S_S3"/>
    <property type="match status" value="1"/>
</dbReference>
<accession>A0A1G2AA20</accession>
<comment type="caution">
    <text evidence="11">The sequence shown here is derived from an EMBL/GenBank/DDBJ whole genome shotgun (WGS) entry which is preliminary data.</text>
</comment>
<dbReference type="InterPro" id="IPR036419">
    <property type="entry name" value="Ribosomal_S3_C_sf"/>
</dbReference>
<organism evidence="11 12">
    <name type="scientific">Candidatus Jacksonbacteria bacterium RIFCSPLOWO2_02_FULL_44_20</name>
    <dbReference type="NCBI Taxonomy" id="1798460"/>
    <lineage>
        <taxon>Bacteria</taxon>
        <taxon>Candidatus Jacksoniibacteriota</taxon>
    </lineage>
</organism>
<dbReference type="SUPFAM" id="SSF54814">
    <property type="entry name" value="Prokaryotic type KH domain (KH-domain type II)"/>
    <property type="match status" value="1"/>
</dbReference>
<dbReference type="InterPro" id="IPR005704">
    <property type="entry name" value="Ribosomal_uS3_bac-typ"/>
</dbReference>
<dbReference type="Pfam" id="PF00189">
    <property type="entry name" value="Ribosomal_S3_C"/>
    <property type="match status" value="1"/>
</dbReference>
<evidence type="ECO:0000256" key="8">
    <source>
        <dbReference type="HAMAP-Rule" id="MF_01309"/>
    </source>
</evidence>
<sequence length="224" mass="25434">MGKKVNPLIFRISNIKNPAIAWHAQWIAKKNQFAKYLQEDEMIRKSIKSQTRDVGIDKVIIQRSGKEEMEIILSVAKPGVIIGRGGEKSERLKRNIESVIGKKHKIKLTIKELQKPNTSAEVLLEEARRFIERRMPFRKVMKKIIDLAKKAGAQGIKISMAGRLNGVEIARYEKLATGKMPLQNLRANIDYARGAASTKWGQIGIKVWVYKGEVFENEADRALT</sequence>
<keyword evidence="2 8" id="KW-0699">rRNA-binding</keyword>
<dbReference type="PANTHER" id="PTHR11760:SF19">
    <property type="entry name" value="SMALL RIBOSOMAL SUBUNIT PROTEIN US3C"/>
    <property type="match status" value="1"/>
</dbReference>
<dbReference type="GO" id="GO:0022627">
    <property type="term" value="C:cytosolic small ribosomal subunit"/>
    <property type="evidence" value="ECO:0007669"/>
    <property type="project" value="TreeGrafter"/>
</dbReference>
<comment type="similarity">
    <text evidence="1 8 9">Belongs to the universal ribosomal protein uS3 family.</text>
</comment>
<dbReference type="Gene3D" id="3.30.1140.32">
    <property type="entry name" value="Ribosomal protein S3, C-terminal domain"/>
    <property type="match status" value="1"/>
</dbReference>
<gene>
    <name evidence="8" type="primary">rpsC</name>
    <name evidence="11" type="ORF">A3H61_00550</name>
</gene>
<evidence type="ECO:0000259" key="10">
    <source>
        <dbReference type="PROSITE" id="PS50823"/>
    </source>
</evidence>
<dbReference type="GO" id="GO:0006412">
    <property type="term" value="P:translation"/>
    <property type="evidence" value="ECO:0007669"/>
    <property type="project" value="UniProtKB-UniRule"/>
</dbReference>
<dbReference type="HAMAP" id="MF_01309_B">
    <property type="entry name" value="Ribosomal_uS3_B"/>
    <property type="match status" value="1"/>
</dbReference>
<evidence type="ECO:0000256" key="7">
    <source>
        <dbReference type="ARBA" id="ARBA00035257"/>
    </source>
</evidence>
<dbReference type="PROSITE" id="PS50823">
    <property type="entry name" value="KH_TYPE_2"/>
    <property type="match status" value="1"/>
</dbReference>
<dbReference type="InterPro" id="IPR018280">
    <property type="entry name" value="Ribosomal_uS3_CS"/>
</dbReference>
<evidence type="ECO:0000256" key="2">
    <source>
        <dbReference type="ARBA" id="ARBA00022730"/>
    </source>
</evidence>
<comment type="subunit">
    <text evidence="8">Part of the 30S ribosomal subunit. Forms a tight complex with proteins S10 and S14.</text>
</comment>
<feature type="domain" description="KH type-2" evidence="10">
    <location>
        <begin position="43"/>
        <end position="114"/>
    </location>
</feature>
<dbReference type="Proteomes" id="UP000178315">
    <property type="component" value="Unassembled WGS sequence"/>
</dbReference>
<dbReference type="PROSITE" id="PS00548">
    <property type="entry name" value="RIBOSOMAL_S3"/>
    <property type="match status" value="1"/>
</dbReference>
<comment type="function">
    <text evidence="6 8">Binds the lower part of the 30S subunit head. Binds mRNA in the 70S ribosome, positioning it for translation.</text>
</comment>
<reference evidence="11 12" key="1">
    <citation type="journal article" date="2016" name="Nat. Commun.">
        <title>Thousands of microbial genomes shed light on interconnected biogeochemical processes in an aquifer system.</title>
        <authorList>
            <person name="Anantharaman K."/>
            <person name="Brown C.T."/>
            <person name="Hug L.A."/>
            <person name="Sharon I."/>
            <person name="Castelle C.J."/>
            <person name="Probst A.J."/>
            <person name="Thomas B.C."/>
            <person name="Singh A."/>
            <person name="Wilkins M.J."/>
            <person name="Karaoz U."/>
            <person name="Brodie E.L."/>
            <person name="Williams K.H."/>
            <person name="Hubbard S.S."/>
            <person name="Banfield J.F."/>
        </authorList>
    </citation>
    <scope>NUCLEOTIDE SEQUENCE [LARGE SCALE GENOMIC DNA]</scope>
</reference>
<dbReference type="InterPro" id="IPR004044">
    <property type="entry name" value="KH_dom_type_2"/>
</dbReference>
<evidence type="ECO:0000313" key="12">
    <source>
        <dbReference type="Proteomes" id="UP000178315"/>
    </source>
</evidence>
<keyword evidence="5 8" id="KW-0687">Ribonucleoprotein</keyword>
<dbReference type="Pfam" id="PF07650">
    <property type="entry name" value="KH_2"/>
    <property type="match status" value="1"/>
</dbReference>
<evidence type="ECO:0000256" key="3">
    <source>
        <dbReference type="ARBA" id="ARBA00022884"/>
    </source>
</evidence>
<keyword evidence="3 8" id="KW-0694">RNA-binding</keyword>
<dbReference type="PANTHER" id="PTHR11760">
    <property type="entry name" value="30S/40S RIBOSOMAL PROTEIN S3"/>
    <property type="match status" value="1"/>
</dbReference>
<dbReference type="FunFam" id="3.30.300.20:FF:000001">
    <property type="entry name" value="30S ribosomal protein S3"/>
    <property type="match status" value="1"/>
</dbReference>
<dbReference type="EMBL" id="MHJU01000009">
    <property type="protein sequence ID" value="OGY73662.1"/>
    <property type="molecule type" value="Genomic_DNA"/>
</dbReference>